<evidence type="ECO:0000256" key="1">
    <source>
        <dbReference type="ARBA" id="ARBA00004651"/>
    </source>
</evidence>
<proteinExistence type="predicted"/>
<dbReference type="RefSeq" id="WP_237360830.1">
    <property type="nucleotide sequence ID" value="NZ_CAKLDM010000002.1"/>
</dbReference>
<feature type="transmembrane region" description="Helical" evidence="6">
    <location>
        <begin position="102"/>
        <end position="122"/>
    </location>
</feature>
<gene>
    <name evidence="8" type="ORF">VMF7928_01469</name>
</gene>
<feature type="transmembrane region" description="Helical" evidence="6">
    <location>
        <begin position="160"/>
        <end position="185"/>
    </location>
</feature>
<keyword evidence="4 6" id="KW-1133">Transmembrane helix</keyword>
<evidence type="ECO:0000256" key="2">
    <source>
        <dbReference type="ARBA" id="ARBA00022475"/>
    </source>
</evidence>
<dbReference type="EMBL" id="CAKLDM010000002">
    <property type="protein sequence ID" value="CAH0538547.1"/>
    <property type="molecule type" value="Genomic_DNA"/>
</dbReference>
<sequence>MSNHWEYVFSAILLLALVSIYEFITSSVQFDSKRQEELLSGCGVGVVTIILLNNPVNISEGIFVDSRWVWLSCCAIFLNWRVVVIGGIIAATYRYIQGGAGAFPGVMTVVVSIAIGFLWRWVLVLNQWKFRWYLHYLFAFSLEVAILIVLYTFMPFNKGPMVVSVVLGPLLVVFPILSTVLSLLLQHHYRKGVAGFK</sequence>
<evidence type="ECO:0000256" key="6">
    <source>
        <dbReference type="SAM" id="Phobius"/>
    </source>
</evidence>
<dbReference type="InterPro" id="IPR011620">
    <property type="entry name" value="Sig_transdc_His_kinase_LytS_TM"/>
</dbReference>
<organism evidence="8 9">
    <name type="scientific">Vibrio marisflavi CECT 7928</name>
    <dbReference type="NCBI Taxonomy" id="634439"/>
    <lineage>
        <taxon>Bacteria</taxon>
        <taxon>Pseudomonadati</taxon>
        <taxon>Pseudomonadota</taxon>
        <taxon>Gammaproteobacteria</taxon>
        <taxon>Vibrionales</taxon>
        <taxon>Vibrionaceae</taxon>
        <taxon>Vibrio</taxon>
    </lineage>
</organism>
<feature type="transmembrane region" description="Helical" evidence="6">
    <location>
        <begin position="68"/>
        <end position="96"/>
    </location>
</feature>
<name>A0ABM9A2G6_9VIBR</name>
<keyword evidence="3 6" id="KW-0812">Transmembrane</keyword>
<comment type="caution">
    <text evidence="8">The sequence shown here is derived from an EMBL/GenBank/DDBJ whole genome shotgun (WGS) entry which is preliminary data.</text>
</comment>
<reference evidence="8" key="1">
    <citation type="submission" date="2021-11" db="EMBL/GenBank/DDBJ databases">
        <authorList>
            <person name="Rodrigo-Torres L."/>
            <person name="Arahal R. D."/>
            <person name="Lucena T."/>
        </authorList>
    </citation>
    <scope>NUCLEOTIDE SEQUENCE</scope>
    <source>
        <strain evidence="8">CECT 7928</strain>
    </source>
</reference>
<protein>
    <recommendedName>
        <fullName evidence="7">Signal transduction histidine kinase 5TM receptor LytS transmembrane region domain-containing protein</fullName>
    </recommendedName>
</protein>
<keyword evidence="9" id="KW-1185">Reference proteome</keyword>
<keyword evidence="2" id="KW-1003">Cell membrane</keyword>
<evidence type="ECO:0000256" key="5">
    <source>
        <dbReference type="ARBA" id="ARBA00023136"/>
    </source>
</evidence>
<evidence type="ECO:0000256" key="3">
    <source>
        <dbReference type="ARBA" id="ARBA00022692"/>
    </source>
</evidence>
<comment type="subcellular location">
    <subcellularLocation>
        <location evidence="1">Cell membrane</location>
        <topology evidence="1">Multi-pass membrane protein</topology>
    </subcellularLocation>
</comment>
<accession>A0ABM9A2G6</accession>
<evidence type="ECO:0000256" key="4">
    <source>
        <dbReference type="ARBA" id="ARBA00022989"/>
    </source>
</evidence>
<keyword evidence="5 6" id="KW-0472">Membrane</keyword>
<feature type="transmembrane region" description="Helical" evidence="6">
    <location>
        <begin position="7"/>
        <end position="26"/>
    </location>
</feature>
<feature type="transmembrane region" description="Helical" evidence="6">
    <location>
        <begin position="134"/>
        <end position="154"/>
    </location>
</feature>
<evidence type="ECO:0000313" key="9">
    <source>
        <dbReference type="Proteomes" id="UP000838748"/>
    </source>
</evidence>
<evidence type="ECO:0000259" key="7">
    <source>
        <dbReference type="Pfam" id="PF07694"/>
    </source>
</evidence>
<dbReference type="Proteomes" id="UP000838748">
    <property type="component" value="Unassembled WGS sequence"/>
</dbReference>
<evidence type="ECO:0000313" key="8">
    <source>
        <dbReference type="EMBL" id="CAH0538547.1"/>
    </source>
</evidence>
<feature type="domain" description="Signal transduction histidine kinase 5TM receptor LytS transmembrane region" evidence="7">
    <location>
        <begin position="31"/>
        <end position="186"/>
    </location>
</feature>
<feature type="transmembrane region" description="Helical" evidence="6">
    <location>
        <begin position="38"/>
        <end position="56"/>
    </location>
</feature>
<dbReference type="Pfam" id="PF07694">
    <property type="entry name" value="5TM-5TMR_LYT"/>
    <property type="match status" value="1"/>
</dbReference>